<accession>A0A076YL67</accession>
<proteinExistence type="predicted"/>
<keyword evidence="2" id="KW-1185">Reference proteome</keyword>
<sequence>MKKNAMLLLNTSLVILILSNMVDDMIYQSFDDSTTRIRPVPITIDIPAEKRTLESLIEKYSGMTICSATAIMAMSERDAIVFECDMKGYHTPEDMQMIDYLWKIRNTVVRKILAEKECEEECSRIKSKWGVL</sequence>
<dbReference type="EMBL" id="KM236237">
    <property type="protein sequence ID" value="AIK68100.1"/>
    <property type="molecule type" value="Genomic_DNA"/>
</dbReference>
<evidence type="ECO:0000313" key="2">
    <source>
        <dbReference type="Proteomes" id="UP000201263"/>
    </source>
</evidence>
<gene>
    <name evidence="1" type="ORF">CPTMiller_00164</name>
</gene>
<organism evidence="1 2">
    <name type="scientific">Citrobacter phage Miller</name>
    <dbReference type="NCBI Taxonomy" id="1527524"/>
    <lineage>
        <taxon>Viruses</taxon>
        <taxon>Duplodnaviria</taxon>
        <taxon>Heunggongvirae</taxon>
        <taxon>Uroviricota</taxon>
        <taxon>Caudoviricetes</taxon>
        <taxon>Pantevenvirales</taxon>
        <taxon>Straboviridae</taxon>
        <taxon>Pseudotevenvirus</taxon>
        <taxon>Pseudotevenvirus miller</taxon>
    </lineage>
</organism>
<dbReference type="KEGG" id="vg:22113636"/>
<dbReference type="GeneID" id="22113636"/>
<dbReference type="RefSeq" id="YP_009097766.1">
    <property type="nucleotide sequence ID" value="NC_025414.1"/>
</dbReference>
<reference evidence="1 2" key="1">
    <citation type="submission" date="2014-07" db="EMBL/GenBank/DDBJ databases">
        <title>Complete Genome of Citrobacter freundii Myophage Miller.</title>
        <authorList>
            <person name="Hwang K."/>
            <person name="Luna A.J."/>
            <person name="Hernandez A.C."/>
            <person name="Everett G.F.K."/>
        </authorList>
    </citation>
    <scope>NUCLEOTIDE SEQUENCE [LARGE SCALE GENOMIC DNA]</scope>
</reference>
<dbReference type="Proteomes" id="UP000201263">
    <property type="component" value="Segment"/>
</dbReference>
<evidence type="ECO:0000313" key="1">
    <source>
        <dbReference type="EMBL" id="AIK68100.1"/>
    </source>
</evidence>
<name>A0A076YL67_9CAUD</name>
<protein>
    <submittedName>
        <fullName evidence="1">Uncharacterized protein</fullName>
    </submittedName>
</protein>